<comment type="caution">
    <text evidence="2">The sequence shown here is derived from an EMBL/GenBank/DDBJ whole genome shotgun (WGS) entry which is preliminary data.</text>
</comment>
<reference evidence="2 3" key="1">
    <citation type="submission" date="2019-11" db="EMBL/GenBank/DDBJ databases">
        <authorList>
            <person name="Li J."/>
        </authorList>
    </citation>
    <scope>NUCLEOTIDE SEQUENCE [LARGE SCALE GENOMIC DNA]</scope>
    <source>
        <strain evidence="2 3">J4</strain>
    </source>
</reference>
<dbReference type="OrthoDB" id="2703022at2"/>
<dbReference type="PROSITE" id="PS51819">
    <property type="entry name" value="VOC"/>
    <property type="match status" value="1"/>
</dbReference>
<dbReference type="InterPro" id="IPR037523">
    <property type="entry name" value="VOC_core"/>
</dbReference>
<dbReference type="Gene3D" id="3.10.180.10">
    <property type="entry name" value="2,3-Dihydroxybiphenyl 1,2-Dioxygenase, domain 1"/>
    <property type="match status" value="1"/>
</dbReference>
<dbReference type="InterPro" id="IPR040553">
    <property type="entry name" value="TxDE"/>
</dbReference>
<dbReference type="SUPFAM" id="SSF54593">
    <property type="entry name" value="Glyoxalase/Bleomycin resistance protein/Dihydroxybiphenyl dioxygenase"/>
    <property type="match status" value="1"/>
</dbReference>
<sequence>MDIKSVVLHTAELLEMKRFYMNVLGFELVNEEEDRFRIAIGSSELEFTAKAANGNPTYHFAFNIPSNRFDEAKSWAKDRVSLNEEDGEDEAHFDFLSARALYFYDPAGNIVEFISRQKVSGKSAASFSISSILNIAEVSLVIDDVDGAGERLNKIGLTERNEEPIDSESLNFIGEGGAYILLTQPGRRWIFSDKQAVIQPLQITLANNHQMIINWDNKLEVY</sequence>
<accession>A0A6G1X549</accession>
<organism evidence="2 3">
    <name type="scientific">Salinibacillus xinjiangensis</name>
    <dbReference type="NCBI Taxonomy" id="1229268"/>
    <lineage>
        <taxon>Bacteria</taxon>
        <taxon>Bacillati</taxon>
        <taxon>Bacillota</taxon>
        <taxon>Bacilli</taxon>
        <taxon>Bacillales</taxon>
        <taxon>Bacillaceae</taxon>
        <taxon>Salinibacillus</taxon>
    </lineage>
</organism>
<feature type="domain" description="VOC" evidence="1">
    <location>
        <begin position="2"/>
        <end position="116"/>
    </location>
</feature>
<proteinExistence type="predicted"/>
<dbReference type="Pfam" id="PF18711">
    <property type="entry name" value="TxDE"/>
    <property type="match status" value="1"/>
</dbReference>
<evidence type="ECO:0000313" key="2">
    <source>
        <dbReference type="EMBL" id="MRG86049.1"/>
    </source>
</evidence>
<evidence type="ECO:0000313" key="3">
    <source>
        <dbReference type="Proteomes" id="UP000480185"/>
    </source>
</evidence>
<protein>
    <recommendedName>
        <fullName evidence="1">VOC domain-containing protein</fullName>
    </recommendedName>
</protein>
<dbReference type="AlphaFoldDB" id="A0A6G1X549"/>
<gene>
    <name evidence="2" type="ORF">GH754_06875</name>
</gene>
<dbReference type="Proteomes" id="UP000480185">
    <property type="component" value="Unassembled WGS sequence"/>
</dbReference>
<evidence type="ECO:0000259" key="1">
    <source>
        <dbReference type="PROSITE" id="PS51819"/>
    </source>
</evidence>
<dbReference type="InterPro" id="IPR029068">
    <property type="entry name" value="Glyas_Bleomycin-R_OHBP_Dase"/>
</dbReference>
<dbReference type="InterPro" id="IPR004360">
    <property type="entry name" value="Glyas_Fos-R_dOase_dom"/>
</dbReference>
<dbReference type="EMBL" id="WJNH01000003">
    <property type="protein sequence ID" value="MRG86049.1"/>
    <property type="molecule type" value="Genomic_DNA"/>
</dbReference>
<dbReference type="Pfam" id="PF00903">
    <property type="entry name" value="Glyoxalase"/>
    <property type="match status" value="1"/>
</dbReference>
<dbReference type="RefSeq" id="WP_153727969.1">
    <property type="nucleotide sequence ID" value="NZ_WJNH01000003.1"/>
</dbReference>
<name>A0A6G1X549_9BACI</name>
<keyword evidence="3" id="KW-1185">Reference proteome</keyword>